<dbReference type="EMBL" id="OB660108">
    <property type="protein sequence ID" value="CAD7222821.1"/>
    <property type="molecule type" value="Genomic_DNA"/>
</dbReference>
<proteinExistence type="predicted"/>
<sequence>MKVSVSCDLLPRKKKCIRYLSGGNSGGSGERDSGAGSLDNPNSIEDPLSVSSYGAGSDDASPSTTSSDTTANFLSSPLMMPSPLTSPPSNVPFSPMNISSPYSSVPSPALPPLNRNPVGTNPHDINNPLSVNQLTGQCNPLKPPAGLVKPEPSPIAALSAMTKPANVVSVNT</sequence>
<feature type="region of interest" description="Disordered" evidence="1">
    <location>
        <begin position="19"/>
        <end position="147"/>
    </location>
</feature>
<dbReference type="AlphaFoldDB" id="A0A7R8W1Z9"/>
<feature type="compositionally biased region" description="Polar residues" evidence="1">
    <location>
        <begin position="117"/>
        <end position="138"/>
    </location>
</feature>
<accession>A0A7R8W1Z9</accession>
<name>A0A7R8W1Z9_9CRUS</name>
<feature type="compositionally biased region" description="Low complexity" evidence="1">
    <location>
        <begin position="55"/>
        <end position="83"/>
    </location>
</feature>
<dbReference type="OrthoDB" id="2307332at2759"/>
<feature type="compositionally biased region" description="Polar residues" evidence="1">
    <location>
        <begin position="39"/>
        <end position="54"/>
    </location>
</feature>
<evidence type="ECO:0000313" key="2">
    <source>
        <dbReference type="EMBL" id="CAD7222821.1"/>
    </source>
</evidence>
<feature type="compositionally biased region" description="Polar residues" evidence="1">
    <location>
        <begin position="96"/>
        <end position="106"/>
    </location>
</feature>
<reference evidence="2" key="1">
    <citation type="submission" date="2020-11" db="EMBL/GenBank/DDBJ databases">
        <authorList>
            <person name="Tran Van P."/>
        </authorList>
    </citation>
    <scope>NUCLEOTIDE SEQUENCE</scope>
</reference>
<organism evidence="2">
    <name type="scientific">Cyprideis torosa</name>
    <dbReference type="NCBI Taxonomy" id="163714"/>
    <lineage>
        <taxon>Eukaryota</taxon>
        <taxon>Metazoa</taxon>
        <taxon>Ecdysozoa</taxon>
        <taxon>Arthropoda</taxon>
        <taxon>Crustacea</taxon>
        <taxon>Oligostraca</taxon>
        <taxon>Ostracoda</taxon>
        <taxon>Podocopa</taxon>
        <taxon>Podocopida</taxon>
        <taxon>Cytherocopina</taxon>
        <taxon>Cytheroidea</taxon>
        <taxon>Cytherideidae</taxon>
        <taxon>Cyprideis</taxon>
    </lineage>
</organism>
<protein>
    <submittedName>
        <fullName evidence="2">Uncharacterized protein</fullName>
    </submittedName>
</protein>
<evidence type="ECO:0000256" key="1">
    <source>
        <dbReference type="SAM" id="MobiDB-lite"/>
    </source>
</evidence>
<gene>
    <name evidence="2" type="ORF">CTOB1V02_LOCUS818</name>
</gene>